<evidence type="ECO:0008006" key="3">
    <source>
        <dbReference type="Google" id="ProtNLM"/>
    </source>
</evidence>
<name>A0A4R4ZQA6_9ACTN</name>
<dbReference type="Proteomes" id="UP000294513">
    <property type="component" value="Unassembled WGS sequence"/>
</dbReference>
<comment type="caution">
    <text evidence="1">The sequence shown here is derived from an EMBL/GenBank/DDBJ whole genome shotgun (WGS) entry which is preliminary data.</text>
</comment>
<dbReference type="EMBL" id="SMKU01000582">
    <property type="protein sequence ID" value="TDD61113.1"/>
    <property type="molecule type" value="Genomic_DNA"/>
</dbReference>
<accession>A0A4R4ZQA6</accession>
<dbReference type="AlphaFoldDB" id="A0A4R4ZQA6"/>
<evidence type="ECO:0000313" key="2">
    <source>
        <dbReference type="Proteomes" id="UP000294513"/>
    </source>
</evidence>
<evidence type="ECO:0000313" key="1">
    <source>
        <dbReference type="EMBL" id="TDD61113.1"/>
    </source>
</evidence>
<dbReference type="RefSeq" id="WP_131903602.1">
    <property type="nucleotide sequence ID" value="NZ_SMKU01000582.1"/>
</dbReference>
<proteinExistence type="predicted"/>
<dbReference type="OrthoDB" id="4247883at2"/>
<organism evidence="1 2">
    <name type="scientific">Actinomadura rubrisoli</name>
    <dbReference type="NCBI Taxonomy" id="2530368"/>
    <lineage>
        <taxon>Bacteria</taxon>
        <taxon>Bacillati</taxon>
        <taxon>Actinomycetota</taxon>
        <taxon>Actinomycetes</taxon>
        <taxon>Streptosporangiales</taxon>
        <taxon>Thermomonosporaceae</taxon>
        <taxon>Actinomadura</taxon>
    </lineage>
</organism>
<gene>
    <name evidence="1" type="ORF">E1298_45620</name>
</gene>
<reference evidence="1 2" key="1">
    <citation type="submission" date="2019-03" db="EMBL/GenBank/DDBJ databases">
        <title>Draft genome sequences of novel Actinobacteria.</title>
        <authorList>
            <person name="Sahin N."/>
            <person name="Ay H."/>
            <person name="Saygin H."/>
        </authorList>
    </citation>
    <scope>NUCLEOTIDE SEQUENCE [LARGE SCALE GENOMIC DNA]</scope>
    <source>
        <strain evidence="1 2">H3C3</strain>
    </source>
</reference>
<protein>
    <recommendedName>
        <fullName evidence="3">WXG100 family type VII secretion target</fullName>
    </recommendedName>
</protein>
<sequence length="101" mass="10947">MTADGYLEVDTEALKRAGEGFHTGATHLDAIFKKLDGALAAEGKCWGQDETGKQFEEGYGEPSQSVLKMFPQFSKGLDGIKKGVDQMAKTYKAAEDASRLK</sequence>
<keyword evidence="2" id="KW-1185">Reference proteome</keyword>
<dbReference type="Gene3D" id="1.10.287.1060">
    <property type="entry name" value="ESAT-6-like"/>
    <property type="match status" value="1"/>
</dbReference>